<dbReference type="Gene3D" id="3.30.750.170">
    <property type="match status" value="1"/>
</dbReference>
<sequence>MNLKRSFSATFLTVLLLNIILAGCKKDLPADPESQPTGTPVVSGKIETPIDNAPTTGTRDELTRDSIFLYARQIYLWWDDVPDYGTFKPRNYSSFSNEIYAITRFGTNPATGKPYEFSADVDGSDSNDPKYSYFTDVTDKNPLAYIPGKKSSVDLLGNGFDFGLLVRPYGSSSSYTIYVQAVYPSSPAEKAGFKRGDRFDIINDKKIGTNYSGEYSFFYNALFNSSAVKLQGTTSAGTSFSRSLNRASYKSSPIYKDSVYTSGDKKIGYLAYARFSDYDNSVPEFTRVFNKFAQSGITDLIVDLRYNGGGYVNTAEYLINYIAPSSLNGKVMYTEYYNELMQADKATILKKQPLLDANDKPRYQNGRLVTYADVDYSVAENTNHFAKKGSVNTIKNVVFIVSESTASASELVINSLKPYMNVKIVGSTTYGKPVGFFPVRIDKYDVYFSMFETRNSKNEGGYFAGFVPDTQDPKAITDNPTDNDNPNYDFGDLRERSFLAAYNYLTKGSFTAQAGSASVLAQKMQVLTLGDKDLGDTEFKGMIQEPHRLKLKF</sequence>
<evidence type="ECO:0000313" key="3">
    <source>
        <dbReference type="EMBL" id="MFD2162780.1"/>
    </source>
</evidence>
<dbReference type="Gene3D" id="3.90.226.10">
    <property type="entry name" value="2-enoyl-CoA Hydratase, Chain A, domain 1"/>
    <property type="match status" value="1"/>
</dbReference>
<feature type="domain" description="Tail specific protease" evidence="2">
    <location>
        <begin position="237"/>
        <end position="473"/>
    </location>
</feature>
<name>A0ABW4ZKZ9_9SPHI</name>
<dbReference type="PROSITE" id="PS51257">
    <property type="entry name" value="PROKAR_LIPOPROTEIN"/>
    <property type="match status" value="1"/>
</dbReference>
<dbReference type="RefSeq" id="WP_255902930.1">
    <property type="nucleotide sequence ID" value="NZ_JAFMZO010000003.1"/>
</dbReference>
<dbReference type="PANTHER" id="PTHR32060:SF30">
    <property type="entry name" value="CARBOXY-TERMINAL PROCESSING PROTEASE CTPA"/>
    <property type="match status" value="1"/>
</dbReference>
<gene>
    <name evidence="3" type="ORF">ACFSJU_10285</name>
</gene>
<comment type="caution">
    <text evidence="3">The sequence shown here is derived from an EMBL/GenBank/DDBJ whole genome shotgun (WGS) entry which is preliminary data.</text>
</comment>
<dbReference type="Proteomes" id="UP001597387">
    <property type="component" value="Unassembled WGS sequence"/>
</dbReference>
<proteinExistence type="predicted"/>
<dbReference type="PANTHER" id="PTHR32060">
    <property type="entry name" value="TAIL-SPECIFIC PROTEASE"/>
    <property type="match status" value="1"/>
</dbReference>
<dbReference type="InterPro" id="IPR029045">
    <property type="entry name" value="ClpP/crotonase-like_dom_sf"/>
</dbReference>
<dbReference type="SUPFAM" id="SSF50156">
    <property type="entry name" value="PDZ domain-like"/>
    <property type="match status" value="1"/>
</dbReference>
<protein>
    <submittedName>
        <fullName evidence="3">S41 family peptidase</fullName>
    </submittedName>
</protein>
<dbReference type="CDD" id="cd07561">
    <property type="entry name" value="Peptidase_S41_CPP_like"/>
    <property type="match status" value="1"/>
</dbReference>
<dbReference type="Pfam" id="PF03572">
    <property type="entry name" value="Peptidase_S41"/>
    <property type="match status" value="1"/>
</dbReference>
<keyword evidence="4" id="KW-1185">Reference proteome</keyword>
<evidence type="ECO:0000256" key="1">
    <source>
        <dbReference type="SAM" id="MobiDB-lite"/>
    </source>
</evidence>
<evidence type="ECO:0000313" key="4">
    <source>
        <dbReference type="Proteomes" id="UP001597387"/>
    </source>
</evidence>
<evidence type="ECO:0000259" key="2">
    <source>
        <dbReference type="SMART" id="SM00245"/>
    </source>
</evidence>
<dbReference type="EMBL" id="JBHUHZ010000001">
    <property type="protein sequence ID" value="MFD2162780.1"/>
    <property type="molecule type" value="Genomic_DNA"/>
</dbReference>
<dbReference type="Gene3D" id="2.30.42.10">
    <property type="match status" value="1"/>
</dbReference>
<dbReference type="InterPro" id="IPR036034">
    <property type="entry name" value="PDZ_sf"/>
</dbReference>
<reference evidence="4" key="1">
    <citation type="journal article" date="2019" name="Int. J. Syst. Evol. Microbiol.">
        <title>The Global Catalogue of Microorganisms (GCM) 10K type strain sequencing project: providing services to taxonomists for standard genome sequencing and annotation.</title>
        <authorList>
            <consortium name="The Broad Institute Genomics Platform"/>
            <consortium name="The Broad Institute Genome Sequencing Center for Infectious Disease"/>
            <person name="Wu L."/>
            <person name="Ma J."/>
        </authorList>
    </citation>
    <scope>NUCLEOTIDE SEQUENCE [LARGE SCALE GENOMIC DNA]</scope>
    <source>
        <strain evidence="4">KCTC 42217</strain>
    </source>
</reference>
<dbReference type="InterPro" id="IPR005151">
    <property type="entry name" value="Tail-specific_protease"/>
</dbReference>
<dbReference type="SMART" id="SM00245">
    <property type="entry name" value="TSPc"/>
    <property type="match status" value="1"/>
</dbReference>
<feature type="region of interest" description="Disordered" evidence="1">
    <location>
        <begin position="29"/>
        <end position="57"/>
    </location>
</feature>
<organism evidence="3 4">
    <name type="scientific">Paradesertivirga mongoliensis</name>
    <dbReference type="NCBI Taxonomy" id="2100740"/>
    <lineage>
        <taxon>Bacteria</taxon>
        <taxon>Pseudomonadati</taxon>
        <taxon>Bacteroidota</taxon>
        <taxon>Sphingobacteriia</taxon>
        <taxon>Sphingobacteriales</taxon>
        <taxon>Sphingobacteriaceae</taxon>
        <taxon>Paradesertivirga</taxon>
    </lineage>
</organism>
<dbReference type="SUPFAM" id="SSF52096">
    <property type="entry name" value="ClpP/crotonase"/>
    <property type="match status" value="1"/>
</dbReference>
<accession>A0ABW4ZKZ9</accession>